<organism evidence="1">
    <name type="scientific">Anguilla anguilla</name>
    <name type="common">European freshwater eel</name>
    <name type="synonym">Muraena anguilla</name>
    <dbReference type="NCBI Taxonomy" id="7936"/>
    <lineage>
        <taxon>Eukaryota</taxon>
        <taxon>Metazoa</taxon>
        <taxon>Chordata</taxon>
        <taxon>Craniata</taxon>
        <taxon>Vertebrata</taxon>
        <taxon>Euteleostomi</taxon>
        <taxon>Actinopterygii</taxon>
        <taxon>Neopterygii</taxon>
        <taxon>Teleostei</taxon>
        <taxon>Anguilliformes</taxon>
        <taxon>Anguillidae</taxon>
        <taxon>Anguilla</taxon>
    </lineage>
</organism>
<reference evidence="1" key="2">
    <citation type="journal article" date="2015" name="Fish Shellfish Immunol.">
        <title>Early steps in the European eel (Anguilla anguilla)-Vibrio vulnificus interaction in the gills: Role of the RtxA13 toxin.</title>
        <authorList>
            <person name="Callol A."/>
            <person name="Pajuelo D."/>
            <person name="Ebbesson L."/>
            <person name="Teles M."/>
            <person name="MacKenzie S."/>
            <person name="Amaro C."/>
        </authorList>
    </citation>
    <scope>NUCLEOTIDE SEQUENCE</scope>
</reference>
<protein>
    <submittedName>
        <fullName evidence="1">Uncharacterized protein</fullName>
    </submittedName>
</protein>
<reference evidence="1" key="1">
    <citation type="submission" date="2014-11" db="EMBL/GenBank/DDBJ databases">
        <authorList>
            <person name="Amaro Gonzalez C."/>
        </authorList>
    </citation>
    <scope>NUCLEOTIDE SEQUENCE</scope>
</reference>
<accession>A0A0E9VZP6</accession>
<name>A0A0E9VZP6_ANGAN</name>
<proteinExistence type="predicted"/>
<evidence type="ECO:0000313" key="1">
    <source>
        <dbReference type="EMBL" id="JAH82745.1"/>
    </source>
</evidence>
<sequence length="22" mass="2937">MRTKMRFWLRRPKFLNRTRTKI</sequence>
<dbReference type="AlphaFoldDB" id="A0A0E9VZP6"/>
<dbReference type="EMBL" id="GBXM01049730">
    <property type="protein sequence ID" value="JAH58847.1"/>
    <property type="molecule type" value="Transcribed_RNA"/>
</dbReference>
<dbReference type="EMBL" id="GBXM01025832">
    <property type="protein sequence ID" value="JAH82745.1"/>
    <property type="molecule type" value="Transcribed_RNA"/>
</dbReference>